<dbReference type="CDD" id="cd01347">
    <property type="entry name" value="ligand_gated_channel"/>
    <property type="match status" value="1"/>
</dbReference>
<keyword evidence="3 14" id="KW-0813">Transport</keyword>
<keyword evidence="7 17" id="KW-0732">Signal</keyword>
<feature type="domain" description="TonB-dependent receptor-like beta-barrel" evidence="18">
    <location>
        <begin position="357"/>
        <end position="668"/>
    </location>
</feature>
<evidence type="ECO:0000313" key="21">
    <source>
        <dbReference type="Proteomes" id="UP000759298"/>
    </source>
</evidence>
<dbReference type="InterPro" id="IPR000531">
    <property type="entry name" value="Beta-barrel_TonB"/>
</dbReference>
<dbReference type="InterPro" id="IPR012910">
    <property type="entry name" value="Plug_dom"/>
</dbReference>
<evidence type="ECO:0000256" key="14">
    <source>
        <dbReference type="PROSITE-ProRule" id="PRU01360"/>
    </source>
</evidence>
<dbReference type="EMBL" id="JAHWXP010000002">
    <property type="protein sequence ID" value="MBY8336548.1"/>
    <property type="molecule type" value="Genomic_DNA"/>
</dbReference>
<dbReference type="PANTHER" id="PTHR32552">
    <property type="entry name" value="FERRICHROME IRON RECEPTOR-RELATED"/>
    <property type="match status" value="1"/>
</dbReference>
<keyword evidence="21" id="KW-1185">Reference proteome</keyword>
<comment type="subcellular location">
    <subcellularLocation>
        <location evidence="1 14">Cell outer membrane</location>
        <topology evidence="1 14">Multi-pass membrane protein</topology>
    </subcellularLocation>
</comment>
<keyword evidence="9" id="KW-0406">Ion transport</keyword>
<dbReference type="Pfam" id="PF00593">
    <property type="entry name" value="TonB_dep_Rec_b-barrel"/>
    <property type="match status" value="1"/>
</dbReference>
<reference evidence="20 21" key="1">
    <citation type="submission" date="2021-07" db="EMBL/GenBank/DDBJ databases">
        <title>Alteriqipengyuania abyssalis NZ-12B nov, sp.nov isolated from deep sea sponge in pacific ocean.</title>
        <authorList>
            <person name="Tareen S."/>
            <person name="Wink J."/>
        </authorList>
    </citation>
    <scope>NUCLEOTIDE SEQUENCE [LARGE SCALE GENOMIC DNA]</scope>
    <source>
        <strain evidence="20 21">NZ-12B</strain>
    </source>
</reference>
<evidence type="ECO:0000256" key="12">
    <source>
        <dbReference type="ARBA" id="ARBA00023170"/>
    </source>
</evidence>
<keyword evidence="4 14" id="KW-1134">Transmembrane beta strand</keyword>
<evidence type="ECO:0000256" key="5">
    <source>
        <dbReference type="ARBA" id="ARBA00022496"/>
    </source>
</evidence>
<organism evidence="20 21">
    <name type="scientific">Alteriqipengyuania abyssalis</name>
    <dbReference type="NCBI Taxonomy" id="2860200"/>
    <lineage>
        <taxon>Bacteria</taxon>
        <taxon>Pseudomonadati</taxon>
        <taxon>Pseudomonadota</taxon>
        <taxon>Alphaproteobacteria</taxon>
        <taxon>Sphingomonadales</taxon>
        <taxon>Erythrobacteraceae</taxon>
        <taxon>Alteriqipengyuania</taxon>
    </lineage>
</organism>
<evidence type="ECO:0000259" key="18">
    <source>
        <dbReference type="Pfam" id="PF00593"/>
    </source>
</evidence>
<evidence type="ECO:0000256" key="6">
    <source>
        <dbReference type="ARBA" id="ARBA00022692"/>
    </source>
</evidence>
<evidence type="ECO:0000256" key="1">
    <source>
        <dbReference type="ARBA" id="ARBA00004571"/>
    </source>
</evidence>
<evidence type="ECO:0000256" key="2">
    <source>
        <dbReference type="ARBA" id="ARBA00009810"/>
    </source>
</evidence>
<feature type="short sequence motif" description="TonB C-terminal box" evidence="15">
    <location>
        <begin position="684"/>
        <end position="701"/>
    </location>
</feature>
<name>A0ABS7PDM1_9SPHN</name>
<evidence type="ECO:0000256" key="8">
    <source>
        <dbReference type="ARBA" id="ARBA00023004"/>
    </source>
</evidence>
<keyword evidence="12 20" id="KW-0675">Receptor</keyword>
<keyword evidence="13 14" id="KW-0998">Cell outer membrane</keyword>
<feature type="signal peptide" evidence="17">
    <location>
        <begin position="1"/>
        <end position="22"/>
    </location>
</feature>
<evidence type="ECO:0000256" key="10">
    <source>
        <dbReference type="ARBA" id="ARBA00023077"/>
    </source>
</evidence>
<evidence type="ECO:0000256" key="16">
    <source>
        <dbReference type="RuleBase" id="RU003357"/>
    </source>
</evidence>
<evidence type="ECO:0000259" key="19">
    <source>
        <dbReference type="Pfam" id="PF07715"/>
    </source>
</evidence>
<dbReference type="InterPro" id="IPR010917">
    <property type="entry name" value="TonB_rcpt_CS"/>
</dbReference>
<evidence type="ECO:0000256" key="9">
    <source>
        <dbReference type="ARBA" id="ARBA00023065"/>
    </source>
</evidence>
<keyword evidence="6 14" id="KW-0812">Transmembrane</keyword>
<dbReference type="NCBIfam" id="TIGR01783">
    <property type="entry name" value="TonB-siderophor"/>
    <property type="match status" value="1"/>
</dbReference>
<feature type="domain" description="TonB-dependent receptor plug" evidence="19">
    <location>
        <begin position="59"/>
        <end position="156"/>
    </location>
</feature>
<dbReference type="PANTHER" id="PTHR32552:SF82">
    <property type="entry name" value="FCUA PROTEIN"/>
    <property type="match status" value="1"/>
</dbReference>
<proteinExistence type="inferred from homology"/>
<evidence type="ECO:0000256" key="17">
    <source>
        <dbReference type="SAM" id="SignalP"/>
    </source>
</evidence>
<evidence type="ECO:0000256" key="7">
    <source>
        <dbReference type="ARBA" id="ARBA00022729"/>
    </source>
</evidence>
<dbReference type="SUPFAM" id="SSF56935">
    <property type="entry name" value="Porins"/>
    <property type="match status" value="1"/>
</dbReference>
<sequence length="701" mass="74685">MTVRNSLPAFVIATVLATPAFAQDTQSQDESEIVVTAQRENASAVENGGSAGVLGNKPAEDLPFAVRTYDESLILNQQPLSLGEVLQNDPTIRTSYGYGNASELFVIRGFPLFGDDIGLNGLYGITPRQLVAPELLGGVEVLNGATAFLNGAAPGGSGLGGSVNLRLKRADEDLTRVTAGFRESSRFGASVDVARRFGNADQFGVRVNGAFRDGETAVDGEDRRTQVIGAGFDYDGGNLRATLDLAYQDIRVDNLRPKVTIASGAIPAVPQPDANYAQDYSYSELTELFGVASVEYDVAPNATLYAKAGAREGDEEGVYGGIQVTDAITGDGTSGFHSYIPFKASNQALEAGVRVRLGSTITQEINFGGNIAWQEDRTAYDFFSAFPTNLYDPVQVSPQPTAFAGGDLDDPYPIATRRLMSAFASDTFGLWDDRVLLTGGLRMQSIRQRSFSYFGGALDSEYNEDAITPVVGLVVKPAPGLSLYANRIEALQQGPSAPLDPSLVTNPGTTLAPRTSIQYEVGGKLAFGGLFATLAAYQIERPGEGILPSGEFGYLGDQRHRGIEFTLNGDITRGLRIISGLAYTDAKLDGGNTVPGVPEFAANADLEWDLPFVPGLTLTGRALYTGEQYVDAANTLEIDSWAVFDLGARYVFAAGDVPVTLRLAVENVGNEAYWASAFDTFSNALLQGRPRTVRASISADF</sequence>
<dbReference type="RefSeq" id="WP_222824227.1">
    <property type="nucleotide sequence ID" value="NZ_JAHWXP010000002.1"/>
</dbReference>
<keyword evidence="10 16" id="KW-0798">TonB box</keyword>
<dbReference type="Pfam" id="PF07715">
    <property type="entry name" value="Plug"/>
    <property type="match status" value="1"/>
</dbReference>
<dbReference type="InterPro" id="IPR039426">
    <property type="entry name" value="TonB-dep_rcpt-like"/>
</dbReference>
<keyword evidence="5" id="KW-0410">Iron transport</keyword>
<comment type="caution">
    <text evidence="20">The sequence shown here is derived from an EMBL/GenBank/DDBJ whole genome shotgun (WGS) entry which is preliminary data.</text>
</comment>
<gene>
    <name evidence="20" type="ORF">KYN89_05765</name>
</gene>
<keyword evidence="11 14" id="KW-0472">Membrane</keyword>
<dbReference type="InterPro" id="IPR010105">
    <property type="entry name" value="TonB_sidphr_rcpt"/>
</dbReference>
<dbReference type="InterPro" id="IPR036942">
    <property type="entry name" value="Beta-barrel_TonB_sf"/>
</dbReference>
<accession>A0ABS7PDM1</accession>
<evidence type="ECO:0000256" key="4">
    <source>
        <dbReference type="ARBA" id="ARBA00022452"/>
    </source>
</evidence>
<evidence type="ECO:0000256" key="13">
    <source>
        <dbReference type="ARBA" id="ARBA00023237"/>
    </source>
</evidence>
<dbReference type="Proteomes" id="UP000759298">
    <property type="component" value="Unassembled WGS sequence"/>
</dbReference>
<keyword evidence="8" id="KW-0408">Iron</keyword>
<evidence type="ECO:0000256" key="11">
    <source>
        <dbReference type="ARBA" id="ARBA00023136"/>
    </source>
</evidence>
<dbReference type="Gene3D" id="2.40.170.20">
    <property type="entry name" value="TonB-dependent receptor, beta-barrel domain"/>
    <property type="match status" value="1"/>
</dbReference>
<evidence type="ECO:0000256" key="3">
    <source>
        <dbReference type="ARBA" id="ARBA00022448"/>
    </source>
</evidence>
<protein>
    <submittedName>
        <fullName evidence="20">TonB-dependent receptor</fullName>
    </submittedName>
</protein>
<dbReference type="Gene3D" id="2.170.130.10">
    <property type="entry name" value="TonB-dependent receptor, plug domain"/>
    <property type="match status" value="1"/>
</dbReference>
<evidence type="ECO:0000313" key="20">
    <source>
        <dbReference type="EMBL" id="MBY8336548.1"/>
    </source>
</evidence>
<comment type="similarity">
    <text evidence="2 14 16">Belongs to the TonB-dependent receptor family.</text>
</comment>
<feature type="chain" id="PRO_5046072583" evidence="17">
    <location>
        <begin position="23"/>
        <end position="701"/>
    </location>
</feature>
<dbReference type="PROSITE" id="PS01156">
    <property type="entry name" value="TONB_DEPENDENT_REC_2"/>
    <property type="match status" value="1"/>
</dbReference>
<dbReference type="InterPro" id="IPR037066">
    <property type="entry name" value="Plug_dom_sf"/>
</dbReference>
<dbReference type="PROSITE" id="PS52016">
    <property type="entry name" value="TONB_DEPENDENT_REC_3"/>
    <property type="match status" value="1"/>
</dbReference>
<evidence type="ECO:0000256" key="15">
    <source>
        <dbReference type="PROSITE-ProRule" id="PRU10144"/>
    </source>
</evidence>